<reference evidence="1 2" key="1">
    <citation type="journal article" date="2019" name="Commun. Biol.">
        <title>The bagworm genome reveals a unique fibroin gene that provides high tensile strength.</title>
        <authorList>
            <person name="Kono N."/>
            <person name="Nakamura H."/>
            <person name="Ohtoshi R."/>
            <person name="Tomita M."/>
            <person name="Numata K."/>
            <person name="Arakawa K."/>
        </authorList>
    </citation>
    <scope>NUCLEOTIDE SEQUENCE [LARGE SCALE GENOMIC DNA]</scope>
</reference>
<dbReference type="Proteomes" id="UP000299102">
    <property type="component" value="Unassembled WGS sequence"/>
</dbReference>
<dbReference type="EMBL" id="BGZK01002129">
    <property type="protein sequence ID" value="GBP90965.1"/>
    <property type="molecule type" value="Genomic_DNA"/>
</dbReference>
<dbReference type="AlphaFoldDB" id="A0A4C1ZWB2"/>
<sequence>MRFETPRKRFLFVYVAHASSCCFAAPLHRKARRKAHCYDIRLITVESLVRVNEVASFWLRVRTASGVRRTRR</sequence>
<name>A0A4C1ZWB2_EUMVA</name>
<comment type="caution">
    <text evidence="1">The sequence shown here is derived from an EMBL/GenBank/DDBJ whole genome shotgun (WGS) entry which is preliminary data.</text>
</comment>
<gene>
    <name evidence="1" type="ORF">EVAR_40849_1</name>
</gene>
<accession>A0A4C1ZWB2</accession>
<organism evidence="1 2">
    <name type="scientific">Eumeta variegata</name>
    <name type="common">Bagworm moth</name>
    <name type="synonym">Eumeta japonica</name>
    <dbReference type="NCBI Taxonomy" id="151549"/>
    <lineage>
        <taxon>Eukaryota</taxon>
        <taxon>Metazoa</taxon>
        <taxon>Ecdysozoa</taxon>
        <taxon>Arthropoda</taxon>
        <taxon>Hexapoda</taxon>
        <taxon>Insecta</taxon>
        <taxon>Pterygota</taxon>
        <taxon>Neoptera</taxon>
        <taxon>Endopterygota</taxon>
        <taxon>Lepidoptera</taxon>
        <taxon>Glossata</taxon>
        <taxon>Ditrysia</taxon>
        <taxon>Tineoidea</taxon>
        <taxon>Psychidae</taxon>
        <taxon>Oiketicinae</taxon>
        <taxon>Eumeta</taxon>
    </lineage>
</organism>
<proteinExistence type="predicted"/>
<keyword evidence="2" id="KW-1185">Reference proteome</keyword>
<evidence type="ECO:0000313" key="1">
    <source>
        <dbReference type="EMBL" id="GBP90965.1"/>
    </source>
</evidence>
<protein>
    <submittedName>
        <fullName evidence="1">Uncharacterized protein</fullName>
    </submittedName>
</protein>
<evidence type="ECO:0000313" key="2">
    <source>
        <dbReference type="Proteomes" id="UP000299102"/>
    </source>
</evidence>